<protein>
    <submittedName>
        <fullName evidence="2">AAA family ATPase</fullName>
    </submittedName>
</protein>
<dbReference type="SUPFAM" id="SSF52540">
    <property type="entry name" value="P-loop containing nucleoside triphosphate hydrolases"/>
    <property type="match status" value="1"/>
</dbReference>
<dbReference type="InterPro" id="IPR027417">
    <property type="entry name" value="P-loop_NTPase"/>
</dbReference>
<sequence>MSRTVLFAGTTRDAGVSTLVSALCRRFADHDRAVAPFAAVATAPVGATVAPTVRTHALAARVDPEATFSPVLRDPEGVLSVEGTAVGSPEGFYDERWGRARAAAERAHTSLTERYDLLVAASTDPLSEGVADGPPLGSTELVRFADADVVLVADASDGGAFASLVGTLELLPDDLRERVRGCVLTRVREADADALASTVGTFEARTELPICGLLPDLGSDTVAEAARRVDTAVTLPFAP</sequence>
<evidence type="ECO:0000256" key="1">
    <source>
        <dbReference type="ARBA" id="ARBA00022962"/>
    </source>
</evidence>
<keyword evidence="3" id="KW-1185">Reference proteome</keyword>
<proteinExistence type="predicted"/>
<keyword evidence="1" id="KW-0315">Glutamine amidotransferase</keyword>
<dbReference type="Gene3D" id="3.40.50.300">
    <property type="entry name" value="P-loop containing nucleotide triphosphate hydrolases"/>
    <property type="match status" value="1"/>
</dbReference>
<organism evidence="2 3">
    <name type="scientific">Halomarina rubra</name>
    <dbReference type="NCBI Taxonomy" id="2071873"/>
    <lineage>
        <taxon>Archaea</taxon>
        <taxon>Methanobacteriati</taxon>
        <taxon>Methanobacteriota</taxon>
        <taxon>Stenosarchaea group</taxon>
        <taxon>Halobacteria</taxon>
        <taxon>Halobacteriales</taxon>
        <taxon>Natronomonadaceae</taxon>
        <taxon>Halomarina</taxon>
    </lineage>
</organism>
<name>A0ABD6ASW9_9EURY</name>
<dbReference type="EMBL" id="JBHUDC010000003">
    <property type="protein sequence ID" value="MFD1512801.1"/>
    <property type="molecule type" value="Genomic_DNA"/>
</dbReference>
<dbReference type="RefSeq" id="WP_250872778.1">
    <property type="nucleotide sequence ID" value="NZ_JALXFV010000003.1"/>
</dbReference>
<gene>
    <name evidence="2" type="ORF">ACFSBT_05825</name>
</gene>
<dbReference type="PANTHER" id="PTHR21343">
    <property type="entry name" value="DETHIOBIOTIN SYNTHETASE"/>
    <property type="match status" value="1"/>
</dbReference>
<dbReference type="AlphaFoldDB" id="A0ABD6ASW9"/>
<dbReference type="Proteomes" id="UP001597187">
    <property type="component" value="Unassembled WGS sequence"/>
</dbReference>
<evidence type="ECO:0000313" key="3">
    <source>
        <dbReference type="Proteomes" id="UP001597187"/>
    </source>
</evidence>
<reference evidence="2 3" key="1">
    <citation type="journal article" date="2019" name="Int. J. Syst. Evol. Microbiol.">
        <title>The Global Catalogue of Microorganisms (GCM) 10K type strain sequencing project: providing services to taxonomists for standard genome sequencing and annotation.</title>
        <authorList>
            <consortium name="The Broad Institute Genomics Platform"/>
            <consortium name="The Broad Institute Genome Sequencing Center for Infectious Disease"/>
            <person name="Wu L."/>
            <person name="Ma J."/>
        </authorList>
    </citation>
    <scope>NUCLEOTIDE SEQUENCE [LARGE SCALE GENOMIC DNA]</scope>
    <source>
        <strain evidence="2 3">CGMCC 1.12563</strain>
    </source>
</reference>
<accession>A0ABD6ASW9</accession>
<dbReference type="PANTHER" id="PTHR21343:SF9">
    <property type="entry name" value="LIPID II ISOGLUTAMINYL SYNTHASE (GLUTAMINE-HYDROLYZING) SUBUNIT GATD"/>
    <property type="match status" value="1"/>
</dbReference>
<evidence type="ECO:0000313" key="2">
    <source>
        <dbReference type="EMBL" id="MFD1512801.1"/>
    </source>
</evidence>
<comment type="caution">
    <text evidence="2">The sequence shown here is derived from an EMBL/GenBank/DDBJ whole genome shotgun (WGS) entry which is preliminary data.</text>
</comment>